<dbReference type="CDD" id="cd04322">
    <property type="entry name" value="LysRS_N"/>
    <property type="match status" value="1"/>
</dbReference>
<dbReference type="HAMAP" id="MF_00252">
    <property type="entry name" value="Lys_tRNA_synth_class2"/>
    <property type="match status" value="1"/>
</dbReference>
<evidence type="ECO:0000256" key="10">
    <source>
        <dbReference type="RuleBase" id="RU003748"/>
    </source>
</evidence>
<feature type="compositionally biased region" description="Basic and acidic residues" evidence="11">
    <location>
        <begin position="22"/>
        <end position="44"/>
    </location>
</feature>
<dbReference type="InterPro" id="IPR002313">
    <property type="entry name" value="Lys-tRNA-ligase_II"/>
</dbReference>
<organism evidence="13 14">
    <name type="scientific">Malassezia pachydermatis</name>
    <dbReference type="NCBI Taxonomy" id="77020"/>
    <lineage>
        <taxon>Eukaryota</taxon>
        <taxon>Fungi</taxon>
        <taxon>Dikarya</taxon>
        <taxon>Basidiomycota</taxon>
        <taxon>Ustilaginomycotina</taxon>
        <taxon>Malasseziomycetes</taxon>
        <taxon>Malasseziales</taxon>
        <taxon>Malasseziaceae</taxon>
        <taxon>Malassezia</taxon>
    </lineage>
</organism>
<comment type="subcellular location">
    <subcellularLocation>
        <location evidence="1">Cytoplasm</location>
    </subcellularLocation>
</comment>
<protein>
    <recommendedName>
        <fullName evidence="10">Lysine--tRNA ligase</fullName>
        <ecNumber evidence="10">6.1.1.6</ecNumber>
    </recommendedName>
    <alternativeName>
        <fullName evidence="10">Lysyl-tRNA synthetase</fullName>
    </alternativeName>
</protein>
<evidence type="ECO:0000256" key="4">
    <source>
        <dbReference type="ARBA" id="ARBA00022598"/>
    </source>
</evidence>
<dbReference type="PRINTS" id="PR00982">
    <property type="entry name" value="TRNASYNTHLYS"/>
</dbReference>
<evidence type="ECO:0000256" key="1">
    <source>
        <dbReference type="ARBA" id="ARBA00004496"/>
    </source>
</evidence>
<dbReference type="InterPro" id="IPR034762">
    <property type="entry name" value="Lys-tRNA-ligase_II_bac/euk"/>
</dbReference>
<accession>A0A0M9VQ64</accession>
<evidence type="ECO:0000256" key="2">
    <source>
        <dbReference type="ARBA" id="ARBA00008226"/>
    </source>
</evidence>
<keyword evidence="4 13" id="KW-0436">Ligase</keyword>
<dbReference type="Pfam" id="PF00152">
    <property type="entry name" value="tRNA-synt_2"/>
    <property type="match status" value="1"/>
</dbReference>
<dbReference type="GO" id="GO:0000049">
    <property type="term" value="F:tRNA binding"/>
    <property type="evidence" value="ECO:0007669"/>
    <property type="project" value="TreeGrafter"/>
</dbReference>
<dbReference type="AlphaFoldDB" id="A0A0M9VQ64"/>
<evidence type="ECO:0000256" key="3">
    <source>
        <dbReference type="ARBA" id="ARBA00022490"/>
    </source>
</evidence>
<dbReference type="InterPro" id="IPR012340">
    <property type="entry name" value="NA-bd_OB-fold"/>
</dbReference>
<feature type="region of interest" description="Disordered" evidence="11">
    <location>
        <begin position="1"/>
        <end position="62"/>
    </location>
</feature>
<comment type="similarity">
    <text evidence="2">Belongs to the class-II aminoacyl-tRNA synthetase family.</text>
</comment>
<evidence type="ECO:0000313" key="13">
    <source>
        <dbReference type="EMBL" id="KOS15173.1"/>
    </source>
</evidence>
<dbReference type="PANTHER" id="PTHR42918">
    <property type="entry name" value="LYSYL-TRNA SYNTHETASE"/>
    <property type="match status" value="1"/>
</dbReference>
<dbReference type="InterPro" id="IPR018149">
    <property type="entry name" value="Lys-tRNA-synth_II_C"/>
</dbReference>
<dbReference type="Pfam" id="PF01336">
    <property type="entry name" value="tRNA_anti-codon"/>
    <property type="match status" value="1"/>
</dbReference>
<dbReference type="FunFam" id="2.40.50.140:FF:000050">
    <property type="entry name" value="Lysine--tRNA ligase"/>
    <property type="match status" value="1"/>
</dbReference>
<feature type="domain" description="Aminoacyl-transfer RNA synthetases class-II family profile" evidence="12">
    <location>
        <begin position="248"/>
        <end position="574"/>
    </location>
</feature>
<name>A0A0M9VQ64_9BASI</name>
<evidence type="ECO:0000256" key="7">
    <source>
        <dbReference type="ARBA" id="ARBA00022917"/>
    </source>
</evidence>
<dbReference type="OrthoDB" id="21243at2759"/>
<evidence type="ECO:0000256" key="5">
    <source>
        <dbReference type="ARBA" id="ARBA00022741"/>
    </source>
</evidence>
<keyword evidence="8" id="KW-0030">Aminoacyl-tRNA synthetase</keyword>
<proteinExistence type="inferred from homology"/>
<comment type="caution">
    <text evidence="13">The sequence shown here is derived from an EMBL/GenBank/DDBJ whole genome shotgun (WGS) entry which is preliminary data.</text>
</comment>
<dbReference type="InterPro" id="IPR044136">
    <property type="entry name" value="Lys-tRNA-ligase_II_N"/>
</dbReference>
<keyword evidence="6" id="KW-0067">ATP-binding</keyword>
<evidence type="ECO:0000256" key="9">
    <source>
        <dbReference type="ARBA" id="ARBA00048573"/>
    </source>
</evidence>
<dbReference type="FunFam" id="3.30.930.10:FF:000238">
    <property type="entry name" value="Lysine--tRNA ligase"/>
    <property type="match status" value="1"/>
</dbReference>
<dbReference type="Gene3D" id="3.30.930.10">
    <property type="entry name" value="Bira Bifunctional Protein, Domain 2"/>
    <property type="match status" value="1"/>
</dbReference>
<dbReference type="SUPFAM" id="SSF55681">
    <property type="entry name" value="Class II aaRS and biotin synthetases"/>
    <property type="match status" value="1"/>
</dbReference>
<dbReference type="NCBIfam" id="NF001756">
    <property type="entry name" value="PRK00484.1"/>
    <property type="match status" value="1"/>
</dbReference>
<dbReference type="PROSITE" id="PS50862">
    <property type="entry name" value="AA_TRNA_LIGASE_II"/>
    <property type="match status" value="1"/>
</dbReference>
<comment type="catalytic activity">
    <reaction evidence="9 10">
        <text>tRNA(Lys) + L-lysine + ATP = L-lysyl-tRNA(Lys) + AMP + diphosphate</text>
        <dbReference type="Rhea" id="RHEA:20792"/>
        <dbReference type="Rhea" id="RHEA-COMP:9696"/>
        <dbReference type="Rhea" id="RHEA-COMP:9697"/>
        <dbReference type="ChEBI" id="CHEBI:30616"/>
        <dbReference type="ChEBI" id="CHEBI:32551"/>
        <dbReference type="ChEBI" id="CHEBI:33019"/>
        <dbReference type="ChEBI" id="CHEBI:78442"/>
        <dbReference type="ChEBI" id="CHEBI:78529"/>
        <dbReference type="ChEBI" id="CHEBI:456215"/>
        <dbReference type="EC" id="6.1.1.6"/>
    </reaction>
</comment>
<evidence type="ECO:0000313" key="14">
    <source>
        <dbReference type="Proteomes" id="UP000037751"/>
    </source>
</evidence>
<dbReference type="InterPro" id="IPR004364">
    <property type="entry name" value="Aa-tRNA-synt_II"/>
</dbReference>
<dbReference type="EC" id="6.1.1.6" evidence="10"/>
<dbReference type="NCBIfam" id="TIGR00499">
    <property type="entry name" value="lysS_bact"/>
    <property type="match status" value="1"/>
</dbReference>
<evidence type="ECO:0000256" key="8">
    <source>
        <dbReference type="ARBA" id="ARBA00023146"/>
    </source>
</evidence>
<dbReference type="Proteomes" id="UP000037751">
    <property type="component" value="Unassembled WGS sequence"/>
</dbReference>
<dbReference type="Gene3D" id="2.40.50.140">
    <property type="entry name" value="Nucleic acid-binding proteins"/>
    <property type="match status" value="1"/>
</dbReference>
<dbReference type="InterPro" id="IPR004365">
    <property type="entry name" value="NA-bd_OB_tRNA"/>
</dbReference>
<feature type="compositionally biased region" description="Low complexity" evidence="11">
    <location>
        <begin position="45"/>
        <end position="60"/>
    </location>
</feature>
<reference evidence="13 14" key="1">
    <citation type="submission" date="2015-07" db="EMBL/GenBank/DDBJ databases">
        <title>Draft Genome Sequence of Malassezia furfur CBS1878 and Malassezia pachydermatis CBS1879.</title>
        <authorList>
            <person name="Triana S."/>
            <person name="Ohm R."/>
            <person name="Gonzalez A."/>
            <person name="DeCock H."/>
            <person name="Restrepo S."/>
            <person name="Celis A."/>
        </authorList>
    </citation>
    <scope>NUCLEOTIDE SEQUENCE [LARGE SCALE GENOMIC DNA]</scope>
    <source>
        <strain evidence="13 14">CBS 1879</strain>
    </source>
</reference>
<dbReference type="GeneID" id="28728781"/>
<keyword evidence="7" id="KW-0648">Protein biosynthesis</keyword>
<dbReference type="GO" id="GO:0004824">
    <property type="term" value="F:lysine-tRNA ligase activity"/>
    <property type="evidence" value="ECO:0007669"/>
    <property type="project" value="UniProtKB-EC"/>
</dbReference>
<keyword evidence="14" id="KW-1185">Reference proteome</keyword>
<keyword evidence="5" id="KW-0547">Nucleotide-binding</keyword>
<evidence type="ECO:0000256" key="6">
    <source>
        <dbReference type="ARBA" id="ARBA00022840"/>
    </source>
</evidence>
<sequence length="577" mass="65479">MTEAEAGAVNLLQDPVTGEMVSKSELKRRQKQRQKEAEKAEKAKTQAAAAPAQQKAGAHLAAEESLTPNQYYEMRCRAIQKLRETRNPDPYPHKFHVSMGLTDFIEKYQDKVEAGAQLDEVVSVAGRLHNMRASGQKLRFYDLHAEGVKIQIMAQLQDHKEGDFFEAHDLLRRGDIVGVKGVPAKTKKGELSIVPHSIQLLSPNLKMLPKASGGGFTDQEQRYRKRYLDLIMNPHVRDIMVARARTIQYVRRFLDSLGFLEVETPMMNQIAGGASAKPFITHHNDLKMDLFMRIAPELYLKELIVGGLDRVYEIGRVFRNESIDQTHNPEFTTCEFYMAYADMYDLMDITESMVSGLVKAVTGSYKVTYHPDGKEDPNGRVFEIDFSTPWKRFEMIPELEKQLNVTFPPADQLHTEETRQWLSDLCAKHEVECSEPRTATRLIDKLVGEYIESQCVNPSFICGHPQIMSPLAKRHREIPGLCERFEAFVATKEIANAYTELNDPWVQRENFEEQARQKDAGDDEAQGIDHVFIDALEHGLPPTGGWGLGIDRLVMFLTDSSTIKEVLAFPANKPEQN</sequence>
<dbReference type="PIRSF" id="PIRSF039101">
    <property type="entry name" value="LysRS2"/>
    <property type="match status" value="1"/>
</dbReference>
<dbReference type="SUPFAM" id="SSF50249">
    <property type="entry name" value="Nucleic acid-binding proteins"/>
    <property type="match status" value="1"/>
</dbReference>
<evidence type="ECO:0000259" key="12">
    <source>
        <dbReference type="PROSITE" id="PS50862"/>
    </source>
</evidence>
<keyword evidence="3" id="KW-0963">Cytoplasm</keyword>
<dbReference type="VEuPathDB" id="FungiDB:Malapachy_2416"/>
<dbReference type="CDD" id="cd00775">
    <property type="entry name" value="LysRS_core"/>
    <property type="match status" value="1"/>
</dbReference>
<dbReference type="STRING" id="77020.A0A0M9VQ64"/>
<gene>
    <name evidence="13" type="ORF">Malapachy_2416</name>
</gene>
<evidence type="ECO:0000256" key="11">
    <source>
        <dbReference type="SAM" id="MobiDB-lite"/>
    </source>
</evidence>
<dbReference type="InterPro" id="IPR006195">
    <property type="entry name" value="aa-tRNA-synth_II"/>
</dbReference>
<dbReference type="GO" id="GO:0005524">
    <property type="term" value="F:ATP binding"/>
    <property type="evidence" value="ECO:0007669"/>
    <property type="project" value="UniProtKB-KW"/>
</dbReference>
<dbReference type="EMBL" id="LGAV01000002">
    <property type="protein sequence ID" value="KOS15173.1"/>
    <property type="molecule type" value="Genomic_DNA"/>
</dbReference>
<dbReference type="RefSeq" id="XP_017992805.1">
    <property type="nucleotide sequence ID" value="XM_018136906.1"/>
</dbReference>
<dbReference type="GO" id="GO:0006430">
    <property type="term" value="P:lysyl-tRNA aminoacylation"/>
    <property type="evidence" value="ECO:0007669"/>
    <property type="project" value="InterPro"/>
</dbReference>
<dbReference type="InterPro" id="IPR045864">
    <property type="entry name" value="aa-tRNA-synth_II/BPL/LPL"/>
</dbReference>
<dbReference type="PANTHER" id="PTHR42918:SF9">
    <property type="entry name" value="LYSINE--TRNA LIGASE"/>
    <property type="match status" value="1"/>
</dbReference>
<dbReference type="GO" id="GO:0005829">
    <property type="term" value="C:cytosol"/>
    <property type="evidence" value="ECO:0007669"/>
    <property type="project" value="TreeGrafter"/>
</dbReference>